<sequence length="412" mass="42883">MSVEEQTTEHEHERDTKRPTRHAVIMRGVVTPIFGLLAVAAIALGLLNATVWKPSHDIDATASVSGSRYIVTDPGVLPLLDKNATLTVNASSSSDEICVALGSSKDVAGWVAADGNSYQRITGLASWSELSTQTGKASSSSSSSSGTQSEPVDFRDSQMWTSVECDKGSVSIDSKNTDDTTMAIIDLGQRNARATVEMHWVRSEVPDFAMPFYLSGGLLAVLAVLSASLFAMPPHKRRHRSVAAEAAGAAVSAAAGTRAADEVPIGVALAGTMRKITPSKRRRHATSHRRSGARPTQNTEVSEALETPTIIDPSARNLVADQQQGAAGTAGADAGAAATAATDTAATTAAGNATDNASSNASDNADRVVQSGHPDNDVESTSVITPDELQAYFARLAQEVGDAGSDTGQENR</sequence>
<keyword evidence="4" id="KW-1185">Reference proteome</keyword>
<evidence type="ECO:0000256" key="1">
    <source>
        <dbReference type="SAM" id="MobiDB-lite"/>
    </source>
</evidence>
<evidence type="ECO:0000313" key="3">
    <source>
        <dbReference type="EMBL" id="NMM94496.1"/>
    </source>
</evidence>
<keyword evidence="2" id="KW-1133">Transmembrane helix</keyword>
<feature type="transmembrane region" description="Helical" evidence="2">
    <location>
        <begin position="24"/>
        <end position="47"/>
    </location>
</feature>
<dbReference type="RefSeq" id="WP_169172533.1">
    <property type="nucleotide sequence ID" value="NZ_JAAIII010000005.1"/>
</dbReference>
<evidence type="ECO:0000313" key="4">
    <source>
        <dbReference type="Proteomes" id="UP000532194"/>
    </source>
</evidence>
<dbReference type="Proteomes" id="UP000532194">
    <property type="component" value="Unassembled WGS sequence"/>
</dbReference>
<evidence type="ECO:0008006" key="5">
    <source>
        <dbReference type="Google" id="ProtNLM"/>
    </source>
</evidence>
<accession>A0A7Y0ESH3</accession>
<dbReference type="EMBL" id="JAAIII010000005">
    <property type="protein sequence ID" value="NMM94496.1"/>
    <property type="molecule type" value="Genomic_DNA"/>
</dbReference>
<feature type="region of interest" description="Disordered" evidence="1">
    <location>
        <begin position="1"/>
        <end position="20"/>
    </location>
</feature>
<organism evidence="3 4">
    <name type="scientific">Bifidobacterium oedipodis</name>
    <dbReference type="NCBI Taxonomy" id="2675322"/>
    <lineage>
        <taxon>Bacteria</taxon>
        <taxon>Bacillati</taxon>
        <taxon>Actinomycetota</taxon>
        <taxon>Actinomycetes</taxon>
        <taxon>Bifidobacteriales</taxon>
        <taxon>Bifidobacteriaceae</taxon>
        <taxon>Bifidobacterium</taxon>
    </lineage>
</organism>
<name>A0A7Y0ESH3_9BIFI</name>
<comment type="caution">
    <text evidence="3">The sequence shown here is derived from an EMBL/GenBank/DDBJ whole genome shotgun (WGS) entry which is preliminary data.</text>
</comment>
<feature type="region of interest" description="Disordered" evidence="1">
    <location>
        <begin position="351"/>
        <end position="385"/>
    </location>
</feature>
<reference evidence="3 4" key="1">
    <citation type="submission" date="2020-02" db="EMBL/GenBank/DDBJ databases">
        <title>Characterization of phylogenetic diversity of novel bifidobacterial species isolated in Czech ZOOs.</title>
        <authorList>
            <person name="Lugli G.A."/>
            <person name="Vera N.B."/>
            <person name="Ventura M."/>
        </authorList>
    </citation>
    <scope>NUCLEOTIDE SEQUENCE [LARGE SCALE GENOMIC DNA]</scope>
    <source>
        <strain evidence="3 4">DSM 109957</strain>
    </source>
</reference>
<keyword evidence="2" id="KW-0812">Transmembrane</keyword>
<feature type="compositionally biased region" description="Low complexity" evidence="1">
    <location>
        <begin position="351"/>
        <end position="363"/>
    </location>
</feature>
<proteinExistence type="predicted"/>
<feature type="region of interest" description="Disordered" evidence="1">
    <location>
        <begin position="134"/>
        <end position="156"/>
    </location>
</feature>
<evidence type="ECO:0000256" key="2">
    <source>
        <dbReference type="SAM" id="Phobius"/>
    </source>
</evidence>
<gene>
    <name evidence="3" type="ORF">G1C95_1683</name>
</gene>
<feature type="region of interest" description="Disordered" evidence="1">
    <location>
        <begin position="274"/>
        <end position="314"/>
    </location>
</feature>
<feature type="compositionally biased region" description="Basic and acidic residues" evidence="1">
    <location>
        <begin position="7"/>
        <end position="18"/>
    </location>
</feature>
<dbReference type="AlphaFoldDB" id="A0A7Y0ESH3"/>
<feature type="transmembrane region" description="Helical" evidence="2">
    <location>
        <begin position="208"/>
        <end position="231"/>
    </location>
</feature>
<protein>
    <recommendedName>
        <fullName evidence="5">Asp-tRNAAsn/Glu-tRNAGln amidotransferase A subunit</fullName>
    </recommendedName>
</protein>
<feature type="compositionally biased region" description="Basic residues" evidence="1">
    <location>
        <begin position="277"/>
        <end position="292"/>
    </location>
</feature>
<keyword evidence="2" id="KW-0472">Membrane</keyword>